<protein>
    <recommendedName>
        <fullName evidence="5">Lipoprotein</fullName>
    </recommendedName>
</protein>
<feature type="chain" id="PRO_5039003388" description="Lipoprotein" evidence="2">
    <location>
        <begin position="25"/>
        <end position="286"/>
    </location>
</feature>
<gene>
    <name evidence="3" type="ORF">C5Q98_07645</name>
</gene>
<evidence type="ECO:0008006" key="5">
    <source>
        <dbReference type="Google" id="ProtNLM"/>
    </source>
</evidence>
<sequence length="286" mass="31704">MKKSKTIIALSLAFVLSATLVSCKTDTKPNDGKASSNNETSMASAETSNNQNTDETTDKSSQSSDSDKDDSSSKTTASESVTETAEAKTLEEKIFQAGLTAVEKENFEYKFYVILEKADKWLINYVSKDGKSSLSEEMTKSDYKILNSSIKNWEDQDIPNSKDDYNKISDRLFAEIENLEHGTAGSSLKQVSVAADYLNLIAEGEYSSYEFYIFLNDYRTLVAEKSAEAIEMFDTNIRALQETVDLLVKKDETTVRVLQDAGKSLSEAAMALTEADVAPYLWAPFD</sequence>
<feature type="region of interest" description="Disordered" evidence="1">
    <location>
        <begin position="24"/>
        <end position="85"/>
    </location>
</feature>
<keyword evidence="2" id="KW-0732">Signal</keyword>
<reference evidence="4" key="1">
    <citation type="submission" date="2018-02" db="EMBL/GenBank/DDBJ databases">
        <authorList>
            <person name="Holder M.E."/>
            <person name="Ajami N.J."/>
            <person name="Petrosino J.F."/>
        </authorList>
    </citation>
    <scope>NUCLEOTIDE SEQUENCE [LARGE SCALE GENOMIC DNA]</scope>
    <source>
        <strain evidence="4">CCUG 47711</strain>
    </source>
</reference>
<evidence type="ECO:0000313" key="3">
    <source>
        <dbReference type="EMBL" id="AVM43090.1"/>
    </source>
</evidence>
<feature type="compositionally biased region" description="Polar residues" evidence="1">
    <location>
        <begin position="33"/>
        <end position="52"/>
    </location>
</feature>
<organism evidence="3 4">
    <name type="scientific">Fastidiosipila sanguinis</name>
    <dbReference type="NCBI Taxonomy" id="236753"/>
    <lineage>
        <taxon>Bacteria</taxon>
        <taxon>Bacillati</taxon>
        <taxon>Bacillota</taxon>
        <taxon>Clostridia</taxon>
        <taxon>Eubacteriales</taxon>
        <taxon>Oscillospiraceae</taxon>
        <taxon>Fastidiosipila</taxon>
    </lineage>
</organism>
<feature type="signal peptide" evidence="2">
    <location>
        <begin position="1"/>
        <end position="24"/>
    </location>
</feature>
<name>A0A2S0KPX5_9FIRM</name>
<evidence type="ECO:0000256" key="1">
    <source>
        <dbReference type="SAM" id="MobiDB-lite"/>
    </source>
</evidence>
<evidence type="ECO:0000256" key="2">
    <source>
        <dbReference type="SAM" id="SignalP"/>
    </source>
</evidence>
<dbReference type="KEGG" id="fsa:C5Q98_07645"/>
<dbReference type="Proteomes" id="UP000237947">
    <property type="component" value="Chromosome"/>
</dbReference>
<dbReference type="RefSeq" id="WP_106013035.1">
    <property type="nucleotide sequence ID" value="NZ_CP027226.1"/>
</dbReference>
<keyword evidence="4" id="KW-1185">Reference proteome</keyword>
<dbReference type="PROSITE" id="PS51257">
    <property type="entry name" value="PROKAR_LIPOPROTEIN"/>
    <property type="match status" value="1"/>
</dbReference>
<proteinExistence type="predicted"/>
<dbReference type="AlphaFoldDB" id="A0A2S0KPX5"/>
<evidence type="ECO:0000313" key="4">
    <source>
        <dbReference type="Proteomes" id="UP000237947"/>
    </source>
</evidence>
<dbReference type="EMBL" id="CP027226">
    <property type="protein sequence ID" value="AVM43090.1"/>
    <property type="molecule type" value="Genomic_DNA"/>
</dbReference>
<accession>A0A2S0KPX5</accession>
<feature type="compositionally biased region" description="Low complexity" evidence="1">
    <location>
        <begin position="73"/>
        <end position="84"/>
    </location>
</feature>